<dbReference type="EMBL" id="JARBHB010000003">
    <property type="protein sequence ID" value="KAJ8888923.1"/>
    <property type="molecule type" value="Genomic_DNA"/>
</dbReference>
<protein>
    <submittedName>
        <fullName evidence="1">Uncharacterized protein</fullName>
    </submittedName>
</protein>
<gene>
    <name evidence="1" type="ORF">PR048_008417</name>
</gene>
<evidence type="ECO:0000313" key="1">
    <source>
        <dbReference type="EMBL" id="KAJ8888923.1"/>
    </source>
</evidence>
<dbReference type="Proteomes" id="UP001159363">
    <property type="component" value="Chromosome 3"/>
</dbReference>
<organism evidence="1 2">
    <name type="scientific">Dryococelus australis</name>
    <dbReference type="NCBI Taxonomy" id="614101"/>
    <lineage>
        <taxon>Eukaryota</taxon>
        <taxon>Metazoa</taxon>
        <taxon>Ecdysozoa</taxon>
        <taxon>Arthropoda</taxon>
        <taxon>Hexapoda</taxon>
        <taxon>Insecta</taxon>
        <taxon>Pterygota</taxon>
        <taxon>Neoptera</taxon>
        <taxon>Polyneoptera</taxon>
        <taxon>Phasmatodea</taxon>
        <taxon>Verophasmatodea</taxon>
        <taxon>Anareolatae</taxon>
        <taxon>Phasmatidae</taxon>
        <taxon>Eurycanthinae</taxon>
        <taxon>Dryococelus</taxon>
    </lineage>
</organism>
<accession>A0ABQ9HYR5</accession>
<name>A0ABQ9HYR5_9NEOP</name>
<evidence type="ECO:0000313" key="2">
    <source>
        <dbReference type="Proteomes" id="UP001159363"/>
    </source>
</evidence>
<proteinExistence type="predicted"/>
<keyword evidence="2" id="KW-1185">Reference proteome</keyword>
<reference evidence="1 2" key="1">
    <citation type="submission" date="2023-02" db="EMBL/GenBank/DDBJ databases">
        <title>LHISI_Scaffold_Assembly.</title>
        <authorList>
            <person name="Stuart O.P."/>
            <person name="Cleave R."/>
            <person name="Magrath M.J.L."/>
            <person name="Mikheyev A.S."/>
        </authorList>
    </citation>
    <scope>NUCLEOTIDE SEQUENCE [LARGE SCALE GENOMIC DNA]</scope>
    <source>
        <strain evidence="1">Daus_M_001</strain>
        <tissue evidence="1">Leg muscle</tissue>
    </source>
</reference>
<comment type="caution">
    <text evidence="1">The sequence shown here is derived from an EMBL/GenBank/DDBJ whole genome shotgun (WGS) entry which is preliminary data.</text>
</comment>
<sequence length="130" mass="14808">MKLAVFCQPGRWPVLFKQFQLYGLDTALYSKMYNNLLKRFSSKQFLLDLTIMYDILAELAILSENLQKRNASIVYADKLINESLKEKPGTQILEAQIAIKNGQFCSIPLTDNTKMTSINQQQLLSSVAIN</sequence>